<evidence type="ECO:0000256" key="2">
    <source>
        <dbReference type="ARBA" id="ARBA00023125"/>
    </source>
</evidence>
<dbReference type="Proteomes" id="UP001158961">
    <property type="component" value="Chromosome"/>
</dbReference>
<dbReference type="GO" id="GO:0016788">
    <property type="term" value="F:hydrolase activity, acting on ester bonds"/>
    <property type="evidence" value="ECO:0007669"/>
    <property type="project" value="InterPro"/>
</dbReference>
<dbReference type="GO" id="GO:0004521">
    <property type="term" value="F:RNA endonuclease activity"/>
    <property type="evidence" value="ECO:0007669"/>
    <property type="project" value="UniProtKB-UniRule"/>
</dbReference>
<dbReference type="RefSeq" id="WP_031592120.1">
    <property type="nucleotide sequence ID" value="NZ_JACSXC010000012.1"/>
</dbReference>
<dbReference type="EC" id="3.1.-.-" evidence="3"/>
<dbReference type="InterPro" id="IPR020883">
    <property type="entry name" value="TypeI_TA_SymE"/>
</dbReference>
<evidence type="ECO:0000313" key="6">
    <source>
        <dbReference type="Proteomes" id="UP001158961"/>
    </source>
</evidence>
<comment type="function">
    <text evidence="3">Involved in the degradation and recycling of damaged RNA. It is itself a target for degradation by the ATP-dependent protease Lon.</text>
</comment>
<dbReference type="HAMAP" id="MF_01193">
    <property type="entry name" value="Endoribonucl_SymE"/>
    <property type="match status" value="1"/>
</dbReference>
<dbReference type="EMBL" id="OW970315">
    <property type="protein sequence ID" value="CAH6314258.1"/>
    <property type="molecule type" value="Genomic_DNA"/>
</dbReference>
<keyword evidence="3" id="KW-0694">RNA-binding</keyword>
<reference evidence="5" key="1">
    <citation type="submission" date="2022-05" db="EMBL/GenBank/DDBJ databases">
        <authorList>
            <person name="Pothier F. J."/>
        </authorList>
    </citation>
    <scope>NUCLEOTIDE SEQUENCE</scope>
    <source>
        <strain evidence="5">DAPP-PG734</strain>
    </source>
</reference>
<evidence type="ECO:0000259" key="4">
    <source>
        <dbReference type="Pfam" id="PF08845"/>
    </source>
</evidence>
<dbReference type="AlphaFoldDB" id="A0AAN2FEM9"/>
<dbReference type="GO" id="GO:0003677">
    <property type="term" value="F:DNA binding"/>
    <property type="evidence" value="ECO:0007669"/>
    <property type="project" value="UniProtKB-KW"/>
</dbReference>
<dbReference type="GO" id="GO:0016070">
    <property type="term" value="P:RNA metabolic process"/>
    <property type="evidence" value="ECO:0007669"/>
    <property type="project" value="InterPro"/>
</dbReference>
<feature type="domain" description="Toxin SymE-like" evidence="4">
    <location>
        <begin position="20"/>
        <end position="71"/>
    </location>
</feature>
<accession>A0AAN2FEM9</accession>
<keyword evidence="3" id="KW-0378">Hydrolase</keyword>
<dbReference type="GO" id="GO:0005737">
    <property type="term" value="C:cytoplasm"/>
    <property type="evidence" value="ECO:0007669"/>
    <property type="project" value="UniProtKB-SubCell"/>
</dbReference>
<evidence type="ECO:0000256" key="1">
    <source>
        <dbReference type="ARBA" id="ARBA00022490"/>
    </source>
</evidence>
<keyword evidence="3" id="KW-0255">Endonuclease</keyword>
<comment type="subcellular location">
    <subcellularLocation>
        <location evidence="3">Cytoplasm</location>
    </subcellularLocation>
</comment>
<protein>
    <recommendedName>
        <fullName evidence="3">Endoribonuclease SymE</fullName>
        <ecNumber evidence="3">3.1.-.-</ecNumber>
    </recommendedName>
</protein>
<gene>
    <name evidence="3" type="primary">symE</name>
    <name evidence="5" type="ORF">DAPPPG734_14770</name>
</gene>
<dbReference type="GO" id="GO:0003723">
    <property type="term" value="F:RNA binding"/>
    <property type="evidence" value="ECO:0007669"/>
    <property type="project" value="UniProtKB-KW"/>
</dbReference>
<proteinExistence type="inferred from homology"/>
<comment type="similarity">
    <text evidence="3">Belongs to the SymE family.</text>
</comment>
<sequence length="110" mass="11754">MTDSECNAVGLNSEAPSVTQRKLTVSYASRYPSYARIPSIIMKGQWLATAGFTTGTEVEVKVTAGRIVLTVKPPEPVDEQLVNALAQLNKLPARKQKQVLALSGVVAGQV</sequence>
<organism evidence="5 6">
    <name type="scientific">Enterobacter agglomerans</name>
    <name type="common">Erwinia herbicola</name>
    <name type="synonym">Pantoea agglomerans</name>
    <dbReference type="NCBI Taxonomy" id="549"/>
    <lineage>
        <taxon>Bacteria</taxon>
        <taxon>Pseudomonadati</taxon>
        <taxon>Pseudomonadota</taxon>
        <taxon>Gammaproteobacteria</taxon>
        <taxon>Enterobacterales</taxon>
        <taxon>Erwiniaceae</taxon>
        <taxon>Pantoea</taxon>
        <taxon>Pantoea agglomerans group</taxon>
    </lineage>
</organism>
<keyword evidence="3" id="KW-0540">Nuclease</keyword>
<dbReference type="Pfam" id="PF08845">
    <property type="entry name" value="SymE_toxin"/>
    <property type="match status" value="1"/>
</dbReference>
<keyword evidence="1 3" id="KW-0963">Cytoplasm</keyword>
<dbReference type="InterPro" id="IPR014944">
    <property type="entry name" value="Toxin_SymE-like"/>
</dbReference>
<name>A0AAN2FEM9_ENTAG</name>
<evidence type="ECO:0000256" key="3">
    <source>
        <dbReference type="HAMAP-Rule" id="MF_01193"/>
    </source>
</evidence>
<evidence type="ECO:0000313" key="5">
    <source>
        <dbReference type="EMBL" id="CAH6314258.1"/>
    </source>
</evidence>
<keyword evidence="2" id="KW-0238">DNA-binding</keyword>